<feature type="transmembrane region" description="Helical" evidence="1">
    <location>
        <begin position="9"/>
        <end position="25"/>
    </location>
</feature>
<accession>F4PST4</accession>
<keyword evidence="1" id="KW-0472">Membrane</keyword>
<keyword evidence="1" id="KW-0812">Transmembrane</keyword>
<dbReference type="RefSeq" id="XP_004359412.1">
    <property type="nucleotide sequence ID" value="XM_004359355.1"/>
</dbReference>
<dbReference type="OMA" id="FPRSPIY"/>
<protein>
    <recommendedName>
        <fullName evidence="4">Transmembrane protein</fullName>
    </recommendedName>
</protein>
<evidence type="ECO:0008006" key="4">
    <source>
        <dbReference type="Google" id="ProtNLM"/>
    </source>
</evidence>
<evidence type="ECO:0000313" key="2">
    <source>
        <dbReference type="EMBL" id="EGG21562.1"/>
    </source>
</evidence>
<dbReference type="GeneID" id="14873113"/>
<organism evidence="2 3">
    <name type="scientific">Cavenderia fasciculata</name>
    <name type="common">Slime mold</name>
    <name type="synonym">Dictyostelium fasciculatum</name>
    <dbReference type="NCBI Taxonomy" id="261658"/>
    <lineage>
        <taxon>Eukaryota</taxon>
        <taxon>Amoebozoa</taxon>
        <taxon>Evosea</taxon>
        <taxon>Eumycetozoa</taxon>
        <taxon>Dictyostelia</taxon>
        <taxon>Acytosteliales</taxon>
        <taxon>Cavenderiaceae</taxon>
        <taxon>Cavenderia</taxon>
    </lineage>
</organism>
<keyword evidence="1" id="KW-1133">Transmembrane helix</keyword>
<dbReference type="KEGG" id="dfa:DFA_01448"/>
<dbReference type="AlphaFoldDB" id="F4PST4"/>
<gene>
    <name evidence="2" type="ORF">DFA_01448</name>
</gene>
<reference evidence="3" key="1">
    <citation type="journal article" date="2011" name="Genome Res.">
        <title>Phylogeny-wide analysis of social amoeba genomes highlights ancient origins for complex intercellular communication.</title>
        <authorList>
            <person name="Heidel A.J."/>
            <person name="Lawal H.M."/>
            <person name="Felder M."/>
            <person name="Schilde C."/>
            <person name="Helps N.R."/>
            <person name="Tunggal B."/>
            <person name="Rivero F."/>
            <person name="John U."/>
            <person name="Schleicher M."/>
            <person name="Eichinger L."/>
            <person name="Platzer M."/>
            <person name="Noegel A.A."/>
            <person name="Schaap P."/>
            <person name="Gloeckner G."/>
        </authorList>
    </citation>
    <scope>NUCLEOTIDE SEQUENCE [LARGE SCALE GENOMIC DNA]</scope>
    <source>
        <strain evidence="3">SH3</strain>
    </source>
</reference>
<dbReference type="EMBL" id="GL883010">
    <property type="protein sequence ID" value="EGG21562.1"/>
    <property type="molecule type" value="Genomic_DNA"/>
</dbReference>
<dbReference type="Proteomes" id="UP000007797">
    <property type="component" value="Unassembled WGS sequence"/>
</dbReference>
<evidence type="ECO:0000313" key="3">
    <source>
        <dbReference type="Proteomes" id="UP000007797"/>
    </source>
</evidence>
<keyword evidence="3" id="KW-1185">Reference proteome</keyword>
<proteinExistence type="predicted"/>
<sequence>MKIQKRSPLFYAASLTVLGVSFYYLDQYLQGSYYSYLKYHKDKKINQDTDRDDRARRRIQTRELKEQQQQQ</sequence>
<name>F4PST4_CACFS</name>
<evidence type="ECO:0000256" key="1">
    <source>
        <dbReference type="SAM" id="Phobius"/>
    </source>
</evidence>